<organism evidence="1 2">
    <name type="scientific">Caproiciproducens galactitolivorans</name>
    <dbReference type="NCBI Taxonomy" id="642589"/>
    <lineage>
        <taxon>Bacteria</taxon>
        <taxon>Bacillati</taxon>
        <taxon>Bacillota</taxon>
        <taxon>Clostridia</taxon>
        <taxon>Eubacteriales</taxon>
        <taxon>Acutalibacteraceae</taxon>
        <taxon>Caproiciproducens</taxon>
    </lineage>
</organism>
<name>A0A4Z0Y2T4_9FIRM</name>
<keyword evidence="2" id="KW-1185">Reference proteome</keyword>
<comment type="caution">
    <text evidence="1">The sequence shown here is derived from an EMBL/GenBank/DDBJ whole genome shotgun (WGS) entry which is preliminary data.</text>
</comment>
<evidence type="ECO:0000313" key="1">
    <source>
        <dbReference type="EMBL" id="TGJ77187.1"/>
    </source>
</evidence>
<accession>A0A4Z0Y2T4</accession>
<dbReference type="EMBL" id="SRMQ01000002">
    <property type="protein sequence ID" value="TGJ77187.1"/>
    <property type="molecule type" value="Genomic_DNA"/>
</dbReference>
<gene>
    <name evidence="1" type="ORF">CAGA_05550</name>
</gene>
<dbReference type="AlphaFoldDB" id="A0A4Z0Y2T4"/>
<dbReference type="Proteomes" id="UP000297714">
    <property type="component" value="Unassembled WGS sequence"/>
</dbReference>
<evidence type="ECO:0000313" key="2">
    <source>
        <dbReference type="Proteomes" id="UP000297714"/>
    </source>
</evidence>
<protein>
    <submittedName>
        <fullName evidence="1">Uncharacterized protein</fullName>
    </submittedName>
</protein>
<reference evidence="1 2" key="1">
    <citation type="submission" date="2019-04" db="EMBL/GenBank/DDBJ databases">
        <authorList>
            <person name="Poehlein A."/>
            <person name="Bengelsdorf F.R."/>
            <person name="Duerre P."/>
            <person name="Daniel R."/>
        </authorList>
    </citation>
    <scope>NUCLEOTIDE SEQUENCE [LARGE SCALE GENOMIC DNA]</scope>
    <source>
        <strain evidence="1 2">BS-1</strain>
    </source>
</reference>
<sequence>MKPPSKPKERKNDLKEGFVLKSRKADADALSKINRYTRREFGPDEVYTFSVVLCDNEIDRDNERFSIGALKQLAPLFLGRTGIFNHSMKTQNQTARIYDCAVEQDETRRTKAGEPYCRLVAQAYLPRCGKNADLILELESGIKKEVSVGCAVGKVTCSICGADLKRGGCAHKKGKMYGGQICCAVLDEPTDAYEWSFVAVPAQREAGVIKSFAAGEENAEAVLKAIASSDGGITLTGGQARALLKQVERLKGEAECGRQYRMELEKSFVKFAGLSQPELSAEMLRRVAAGMSAEDLKCFESAYRKRAEQLLPLTPQLAGTQKKESGGNAEFKI</sequence>
<proteinExistence type="predicted"/>